<dbReference type="Gene3D" id="2.170.120.30">
    <property type="match status" value="1"/>
</dbReference>
<dbReference type="PANTHER" id="PTHR37804">
    <property type="entry name" value="CDAA REGULATORY PROTEIN CDAR"/>
    <property type="match status" value="1"/>
</dbReference>
<evidence type="ECO:0000256" key="1">
    <source>
        <dbReference type="SAM" id="Phobius"/>
    </source>
</evidence>
<dbReference type="EMBL" id="LR134266">
    <property type="protein sequence ID" value="VED66948.1"/>
    <property type="molecule type" value="Genomic_DNA"/>
</dbReference>
<proteinExistence type="predicted"/>
<keyword evidence="1" id="KW-1133">Transmembrane helix</keyword>
<keyword evidence="1" id="KW-0472">Membrane</keyword>
<keyword evidence="2" id="KW-0449">Lipoprotein</keyword>
<dbReference type="Pfam" id="PF07949">
    <property type="entry name" value="YbbR"/>
    <property type="match status" value="2"/>
</dbReference>
<reference evidence="2 3" key="1">
    <citation type="submission" date="2018-12" db="EMBL/GenBank/DDBJ databases">
        <authorList>
            <consortium name="Pathogen Informatics"/>
        </authorList>
    </citation>
    <scope>NUCLEOTIDE SEQUENCE [LARGE SCALE GENOMIC DNA]</scope>
    <source>
        <strain evidence="2 3">NCTC3166</strain>
    </source>
</reference>
<protein>
    <submittedName>
        <fullName evidence="2">Lipoprotein, putative</fullName>
    </submittedName>
</protein>
<keyword evidence="1" id="KW-0812">Transmembrane</keyword>
<dbReference type="Proteomes" id="UP000270025">
    <property type="component" value="Chromosome"/>
</dbReference>
<accession>A0A3S4MRS6</accession>
<evidence type="ECO:0000313" key="3">
    <source>
        <dbReference type="Proteomes" id="UP000270025"/>
    </source>
</evidence>
<keyword evidence="3" id="KW-1185">Reference proteome</keyword>
<sequence length="246" mass="26801">MIPKRKIVYIVTSVFFSSLLFIIATSVNFQNNSSARQVSSETYTNTLTNIPIDVKYNDSKYFVSGISSEVTVFLKGSNRVALASEMQASTRKFKVVADLSNLKEGQHEITLKVEDLPSGLTATIEPQKVTAKIGKKKTKKFDVSVTVPDKQIAPGWSLSHVTFSEDKVSVTSDQDTLAKVDHVEAIFPEGDLLNNTYTATVSLKAVDSEGNDLPVIISPSELYMKIELKQTSSSSSSSSSSSNNSN</sequence>
<dbReference type="InterPro" id="IPR053154">
    <property type="entry name" value="c-di-AMP_regulator"/>
</dbReference>
<dbReference type="PANTHER" id="PTHR37804:SF1">
    <property type="entry name" value="CDAA REGULATORY PROTEIN CDAR"/>
    <property type="match status" value="1"/>
</dbReference>
<dbReference type="Gene3D" id="2.170.120.40">
    <property type="entry name" value="YbbR-like domain"/>
    <property type="match status" value="1"/>
</dbReference>
<dbReference type="KEGG" id="svf:NCTC3166_00761"/>
<dbReference type="InterPro" id="IPR012505">
    <property type="entry name" value="YbbR"/>
</dbReference>
<dbReference type="AlphaFoldDB" id="A0A3S4MRS6"/>
<organism evidence="2 3">
    <name type="scientific">Streptococcus viridans</name>
    <dbReference type="NCBI Taxonomy" id="78535"/>
    <lineage>
        <taxon>Bacteria</taxon>
        <taxon>Bacillati</taxon>
        <taxon>Bacillota</taxon>
        <taxon>Bacilli</taxon>
        <taxon>Lactobacillales</taxon>
        <taxon>Streptococcaceae</taxon>
        <taxon>Streptococcus</taxon>
    </lineage>
</organism>
<gene>
    <name evidence="2" type="ORF">NCTC3166_00761</name>
</gene>
<name>A0A3S4MRS6_9STRE</name>
<feature type="transmembrane region" description="Helical" evidence="1">
    <location>
        <begin position="7"/>
        <end position="29"/>
    </location>
</feature>
<dbReference type="RefSeq" id="WP_126404030.1">
    <property type="nucleotide sequence ID" value="NZ_LR134266.1"/>
</dbReference>
<evidence type="ECO:0000313" key="2">
    <source>
        <dbReference type="EMBL" id="VED66948.1"/>
    </source>
</evidence>